<proteinExistence type="predicted"/>
<comment type="caution">
    <text evidence="1">The sequence shown here is derived from an EMBL/GenBank/DDBJ whole genome shotgun (WGS) entry which is preliminary data.</text>
</comment>
<accession>A0ABU2U2S0</accession>
<protein>
    <recommendedName>
        <fullName evidence="3">Zinc-finger domain-containing protein</fullName>
    </recommendedName>
</protein>
<dbReference type="Proteomes" id="UP001183809">
    <property type="component" value="Unassembled WGS sequence"/>
</dbReference>
<evidence type="ECO:0000313" key="2">
    <source>
        <dbReference type="Proteomes" id="UP001183809"/>
    </source>
</evidence>
<evidence type="ECO:0000313" key="1">
    <source>
        <dbReference type="EMBL" id="MDT0467527.1"/>
    </source>
</evidence>
<gene>
    <name evidence="1" type="ORF">RM764_31780</name>
</gene>
<evidence type="ECO:0008006" key="3">
    <source>
        <dbReference type="Google" id="ProtNLM"/>
    </source>
</evidence>
<dbReference type="EMBL" id="JAVREY010000055">
    <property type="protein sequence ID" value="MDT0467527.1"/>
    <property type="molecule type" value="Genomic_DNA"/>
</dbReference>
<sequence length="74" mass="7838">MHAAAHPPAAAEQRPQAEHGALARAAAAFAAKPSYAAYKALLAHYNHCPGCAHAIAPCEPGKRLRQAWKAARWS</sequence>
<name>A0ABU2U2S0_9ACTN</name>
<dbReference type="RefSeq" id="WP_311698989.1">
    <property type="nucleotide sequence ID" value="NZ_JAVREY010000055.1"/>
</dbReference>
<keyword evidence="2" id="KW-1185">Reference proteome</keyword>
<reference evidence="2" key="1">
    <citation type="submission" date="2023-07" db="EMBL/GenBank/DDBJ databases">
        <title>30 novel species of actinomycetes from the DSMZ collection.</title>
        <authorList>
            <person name="Nouioui I."/>
        </authorList>
    </citation>
    <scope>NUCLEOTIDE SEQUENCE [LARGE SCALE GENOMIC DNA]</scope>
    <source>
        <strain evidence="2">DSM 41699</strain>
    </source>
</reference>
<organism evidence="1 2">
    <name type="scientific">Streptomyces gibsoniae</name>
    <dbReference type="NCBI Taxonomy" id="3075529"/>
    <lineage>
        <taxon>Bacteria</taxon>
        <taxon>Bacillati</taxon>
        <taxon>Actinomycetota</taxon>
        <taxon>Actinomycetes</taxon>
        <taxon>Kitasatosporales</taxon>
        <taxon>Streptomycetaceae</taxon>
        <taxon>Streptomyces</taxon>
    </lineage>
</organism>